<dbReference type="EMBL" id="CAJOBC010003220">
    <property type="protein sequence ID" value="CAF3772859.1"/>
    <property type="molecule type" value="Genomic_DNA"/>
</dbReference>
<evidence type="ECO:0000313" key="2">
    <source>
        <dbReference type="EMBL" id="CAF3772859.1"/>
    </source>
</evidence>
<accession>A0A814GW03</accession>
<comment type="caution">
    <text evidence="1">The sequence shown here is derived from an EMBL/GenBank/DDBJ whole genome shotgun (WGS) entry which is preliminary data.</text>
</comment>
<evidence type="ECO:0000313" key="1">
    <source>
        <dbReference type="EMBL" id="CAF1001491.1"/>
    </source>
</evidence>
<evidence type="ECO:0008006" key="4">
    <source>
        <dbReference type="Google" id="ProtNLM"/>
    </source>
</evidence>
<name>A0A814GW03_9BILA</name>
<evidence type="ECO:0000313" key="3">
    <source>
        <dbReference type="Proteomes" id="UP000663829"/>
    </source>
</evidence>
<dbReference type="AlphaFoldDB" id="A0A814GW03"/>
<dbReference type="Proteomes" id="UP000663829">
    <property type="component" value="Unassembled WGS sequence"/>
</dbReference>
<keyword evidence="3" id="KW-1185">Reference proteome</keyword>
<gene>
    <name evidence="1" type="ORF">GPM918_LOCUS13782</name>
    <name evidence="2" type="ORF">SRO942_LOCUS13779</name>
</gene>
<dbReference type="Proteomes" id="UP000681722">
    <property type="component" value="Unassembled WGS sequence"/>
</dbReference>
<reference evidence="1" key="1">
    <citation type="submission" date="2021-02" db="EMBL/GenBank/DDBJ databases">
        <authorList>
            <person name="Nowell W R."/>
        </authorList>
    </citation>
    <scope>NUCLEOTIDE SEQUENCE</scope>
</reference>
<sequence>MIDEFNGYYIKIRTILEIDAKTICEELTTALGPDVPAYPTVAKWTKRFGEVREDVNGAFRSGRPIRYLQMKVSKKFDKLPKMIRIQPMLIS</sequence>
<dbReference type="EMBL" id="CAJNOQ010003221">
    <property type="protein sequence ID" value="CAF1001491.1"/>
    <property type="molecule type" value="Genomic_DNA"/>
</dbReference>
<dbReference type="OrthoDB" id="10017160at2759"/>
<proteinExistence type="predicted"/>
<protein>
    <recommendedName>
        <fullName evidence="4">Mos1 transposase HTH domain-containing protein</fullName>
    </recommendedName>
</protein>
<organism evidence="1 3">
    <name type="scientific">Didymodactylos carnosus</name>
    <dbReference type="NCBI Taxonomy" id="1234261"/>
    <lineage>
        <taxon>Eukaryota</taxon>
        <taxon>Metazoa</taxon>
        <taxon>Spiralia</taxon>
        <taxon>Gnathifera</taxon>
        <taxon>Rotifera</taxon>
        <taxon>Eurotatoria</taxon>
        <taxon>Bdelloidea</taxon>
        <taxon>Philodinida</taxon>
        <taxon>Philodinidae</taxon>
        <taxon>Didymodactylos</taxon>
    </lineage>
</organism>